<dbReference type="AlphaFoldDB" id="A0A371HDM5"/>
<protein>
    <submittedName>
        <fullName evidence="3">Uncharacterized protein</fullName>
    </submittedName>
</protein>
<dbReference type="EMBL" id="QJKJ01002888">
    <property type="protein sequence ID" value="RDY00857.1"/>
    <property type="molecule type" value="Genomic_DNA"/>
</dbReference>
<evidence type="ECO:0000256" key="2">
    <source>
        <dbReference type="SAM" id="Phobius"/>
    </source>
</evidence>
<feature type="compositionally biased region" description="Basic and acidic residues" evidence="1">
    <location>
        <begin position="112"/>
        <end position="134"/>
    </location>
</feature>
<keyword evidence="2" id="KW-1133">Transmembrane helix</keyword>
<feature type="compositionally biased region" description="Basic and acidic residues" evidence="1">
    <location>
        <begin position="142"/>
        <end position="175"/>
    </location>
</feature>
<evidence type="ECO:0000256" key="1">
    <source>
        <dbReference type="SAM" id="MobiDB-lite"/>
    </source>
</evidence>
<dbReference type="PANTHER" id="PTHR33700:SF30">
    <property type="entry name" value="PROTEIN, PUTATIVE-RELATED"/>
    <property type="match status" value="1"/>
</dbReference>
<gene>
    <name evidence="3" type="ORF">CR513_15903</name>
</gene>
<dbReference type="PANTHER" id="PTHR33700">
    <property type="entry name" value="MYB-LIKE PROTEIN X"/>
    <property type="match status" value="1"/>
</dbReference>
<accession>A0A371HDM5</accession>
<evidence type="ECO:0000313" key="3">
    <source>
        <dbReference type="EMBL" id="RDY00857.1"/>
    </source>
</evidence>
<proteinExistence type="predicted"/>
<feature type="region of interest" description="Disordered" evidence="1">
    <location>
        <begin position="64"/>
        <end position="83"/>
    </location>
</feature>
<dbReference type="Proteomes" id="UP000257109">
    <property type="component" value="Unassembled WGS sequence"/>
</dbReference>
<keyword evidence="2" id="KW-0472">Membrane</keyword>
<evidence type="ECO:0000313" key="4">
    <source>
        <dbReference type="Proteomes" id="UP000257109"/>
    </source>
</evidence>
<feature type="region of interest" description="Disordered" evidence="1">
    <location>
        <begin position="90"/>
        <end position="179"/>
    </location>
</feature>
<dbReference type="STRING" id="157652.A0A371HDM5"/>
<sequence>MEYQSCGRGQRPKGANIKQALKVMLVLAFGAWLLYQIKNSINNTENYGTTSLGRKGTPSRLYEIAFPDSGNVDSSGANEDMSEEEFGHINEKFSTREGKKVEDEPESQPEVSSKKEYKDSDSRRSESSHKENGKRLIINDSKSNDKEKEVQLRIRENGKSDFSEKGNDGGEEARGMQKNVVEDATNSEVTEEIDEVQSFHDENGVPPDVNETEIVFSQAHIVHEENISNVSEGSLVRKHIYEVTYVEDNTVEVNLEATKNDADEEINTGSITHVDTSERPYFIMRITFCKLQHVVGLVVVLIP</sequence>
<comment type="caution">
    <text evidence="3">The sequence shown here is derived from an EMBL/GenBank/DDBJ whole genome shotgun (WGS) entry which is preliminary data.</text>
</comment>
<keyword evidence="4" id="KW-1185">Reference proteome</keyword>
<feature type="non-terminal residue" evidence="3">
    <location>
        <position position="1"/>
    </location>
</feature>
<feature type="transmembrane region" description="Helical" evidence="2">
    <location>
        <begin position="20"/>
        <end position="37"/>
    </location>
</feature>
<dbReference type="OrthoDB" id="1928179at2759"/>
<name>A0A371HDM5_MUCPR</name>
<reference evidence="3" key="1">
    <citation type="submission" date="2018-05" db="EMBL/GenBank/DDBJ databases">
        <title>Draft genome of Mucuna pruriens seed.</title>
        <authorList>
            <person name="Nnadi N.E."/>
            <person name="Vos R."/>
            <person name="Hasami M.H."/>
            <person name="Devisetty U.K."/>
            <person name="Aguiy J.C."/>
        </authorList>
    </citation>
    <scope>NUCLEOTIDE SEQUENCE [LARGE SCALE GENOMIC DNA]</scope>
    <source>
        <strain evidence="3">JCA_2017</strain>
    </source>
</reference>
<organism evidence="3 4">
    <name type="scientific">Mucuna pruriens</name>
    <name type="common">Velvet bean</name>
    <name type="synonym">Dolichos pruriens</name>
    <dbReference type="NCBI Taxonomy" id="157652"/>
    <lineage>
        <taxon>Eukaryota</taxon>
        <taxon>Viridiplantae</taxon>
        <taxon>Streptophyta</taxon>
        <taxon>Embryophyta</taxon>
        <taxon>Tracheophyta</taxon>
        <taxon>Spermatophyta</taxon>
        <taxon>Magnoliopsida</taxon>
        <taxon>eudicotyledons</taxon>
        <taxon>Gunneridae</taxon>
        <taxon>Pentapetalae</taxon>
        <taxon>rosids</taxon>
        <taxon>fabids</taxon>
        <taxon>Fabales</taxon>
        <taxon>Fabaceae</taxon>
        <taxon>Papilionoideae</taxon>
        <taxon>50 kb inversion clade</taxon>
        <taxon>NPAAA clade</taxon>
        <taxon>indigoferoid/millettioid clade</taxon>
        <taxon>Phaseoleae</taxon>
        <taxon>Mucuna</taxon>
    </lineage>
</organism>
<keyword evidence="2" id="KW-0812">Transmembrane</keyword>
<feature type="compositionally biased region" description="Basic and acidic residues" evidence="1">
    <location>
        <begin position="90"/>
        <end position="102"/>
    </location>
</feature>